<evidence type="ECO:0000313" key="2">
    <source>
        <dbReference type="Proteomes" id="UP000828048"/>
    </source>
</evidence>
<sequence length="87" mass="9797">MDELQIKVAQAVHILNYDSIVQPRLRQLVVGSVSADVFGLGNRHLYGSIFTSEAPIIIVIIALSLMIFEVEFFAAQILKWKVHSSYH</sequence>
<dbReference type="EMBL" id="CM037162">
    <property type="protein sequence ID" value="KAH7864487.1"/>
    <property type="molecule type" value="Genomic_DNA"/>
</dbReference>
<accession>A0ACB7ZG14</accession>
<proteinExistence type="predicted"/>
<organism evidence="1 2">
    <name type="scientific">Vaccinium darrowii</name>
    <dbReference type="NCBI Taxonomy" id="229202"/>
    <lineage>
        <taxon>Eukaryota</taxon>
        <taxon>Viridiplantae</taxon>
        <taxon>Streptophyta</taxon>
        <taxon>Embryophyta</taxon>
        <taxon>Tracheophyta</taxon>
        <taxon>Spermatophyta</taxon>
        <taxon>Magnoliopsida</taxon>
        <taxon>eudicotyledons</taxon>
        <taxon>Gunneridae</taxon>
        <taxon>Pentapetalae</taxon>
        <taxon>asterids</taxon>
        <taxon>Ericales</taxon>
        <taxon>Ericaceae</taxon>
        <taxon>Vaccinioideae</taxon>
        <taxon>Vaccinieae</taxon>
        <taxon>Vaccinium</taxon>
    </lineage>
</organism>
<evidence type="ECO:0000313" key="1">
    <source>
        <dbReference type="EMBL" id="KAH7864487.1"/>
    </source>
</evidence>
<dbReference type="Proteomes" id="UP000828048">
    <property type="component" value="Chromosome 12"/>
</dbReference>
<comment type="caution">
    <text evidence="1">The sequence shown here is derived from an EMBL/GenBank/DDBJ whole genome shotgun (WGS) entry which is preliminary data.</text>
</comment>
<keyword evidence="2" id="KW-1185">Reference proteome</keyword>
<name>A0ACB7ZG14_9ERIC</name>
<reference evidence="1 2" key="1">
    <citation type="journal article" date="2021" name="Hortic Res">
        <title>High-quality reference genome and annotation aids understanding of berry development for evergreen blueberry (Vaccinium darrowii).</title>
        <authorList>
            <person name="Yu J."/>
            <person name="Hulse-Kemp A.M."/>
            <person name="Babiker E."/>
            <person name="Staton M."/>
        </authorList>
    </citation>
    <scope>NUCLEOTIDE SEQUENCE [LARGE SCALE GENOMIC DNA]</scope>
    <source>
        <strain evidence="2">cv. NJ 8807/NJ 8810</strain>
        <tissue evidence="1">Young leaf</tissue>
    </source>
</reference>
<protein>
    <submittedName>
        <fullName evidence="1">Uncharacterized protein</fullName>
    </submittedName>
</protein>
<gene>
    <name evidence="1" type="ORF">Vadar_030085</name>
</gene>